<evidence type="ECO:0000313" key="2">
    <source>
        <dbReference type="Proteomes" id="UP000824496"/>
    </source>
</evidence>
<gene>
    <name evidence="1" type="ORF">MANAM107_14650</name>
</gene>
<reference evidence="1 2" key="1">
    <citation type="submission" date="2021-08" db="EMBL/GenBank/DDBJ databases">
        <title>Whole genome sequence of novel Actinomyces species strain MAS-1.</title>
        <authorList>
            <person name="Saito M."/>
            <person name="Kuwahara N."/>
            <person name="Takizawa T."/>
            <person name="Gotouda H."/>
            <person name="Ochiai T."/>
        </authorList>
    </citation>
    <scope>NUCLEOTIDE SEQUENCE [LARGE SCALE GENOMIC DNA]</scope>
    <source>
        <strain evidence="1 2">MAS-1</strain>
    </source>
</reference>
<dbReference type="RefSeq" id="WP_223906803.1">
    <property type="nucleotide sequence ID" value="NZ_AP025017.1"/>
</dbReference>
<proteinExistence type="predicted"/>
<name>A0ABM7UBG8_9ACTO</name>
<protein>
    <submittedName>
        <fullName evidence="1">Uncharacterized protein</fullName>
    </submittedName>
</protein>
<organism evidence="1 2">
    <name type="scientific">Actinomyces capricornis</name>
    <dbReference type="NCBI Taxonomy" id="2755559"/>
    <lineage>
        <taxon>Bacteria</taxon>
        <taxon>Bacillati</taxon>
        <taxon>Actinomycetota</taxon>
        <taxon>Actinomycetes</taxon>
        <taxon>Actinomycetales</taxon>
        <taxon>Actinomycetaceae</taxon>
        <taxon>Actinomyces</taxon>
    </lineage>
</organism>
<dbReference type="Proteomes" id="UP000824496">
    <property type="component" value="Chromosome"/>
</dbReference>
<keyword evidence="2" id="KW-1185">Reference proteome</keyword>
<sequence>MLLSNRSSASGATVERSLLGSAPAVPSAFLRLEQLAQQIADCAIDALDLSSTDTGDIMLSIRER</sequence>
<dbReference type="EMBL" id="AP025017">
    <property type="protein sequence ID" value="BDA64631.1"/>
    <property type="molecule type" value="Genomic_DNA"/>
</dbReference>
<accession>A0ABM7UBG8</accession>
<evidence type="ECO:0000313" key="1">
    <source>
        <dbReference type="EMBL" id="BDA64631.1"/>
    </source>
</evidence>